<keyword evidence="3" id="KW-1185">Reference proteome</keyword>
<protein>
    <submittedName>
        <fullName evidence="2">Uncharacterized protein</fullName>
    </submittedName>
</protein>
<feature type="compositionally biased region" description="Basic and acidic residues" evidence="1">
    <location>
        <begin position="49"/>
        <end position="58"/>
    </location>
</feature>
<feature type="region of interest" description="Disordered" evidence="1">
    <location>
        <begin position="39"/>
        <end position="58"/>
    </location>
</feature>
<name>S9U8Y9_9TRYP</name>
<dbReference type="EMBL" id="LR877165">
    <property type="protein sequence ID" value="CAD2221548.1"/>
    <property type="molecule type" value="Genomic_DNA"/>
</dbReference>
<feature type="compositionally biased region" description="Basic residues" evidence="1">
    <location>
        <begin position="39"/>
        <end position="48"/>
    </location>
</feature>
<dbReference type="VEuPathDB" id="TriTrypDB:ADEAN_000908000"/>
<feature type="compositionally biased region" description="Basic and acidic residues" evidence="1">
    <location>
        <begin position="19"/>
        <end position="29"/>
    </location>
</feature>
<evidence type="ECO:0000256" key="1">
    <source>
        <dbReference type="SAM" id="MobiDB-lite"/>
    </source>
</evidence>
<feature type="region of interest" description="Disordered" evidence="1">
    <location>
        <begin position="1"/>
        <end position="29"/>
    </location>
</feature>
<accession>S9U8Y9</accession>
<gene>
    <name evidence="2" type="ORF">ADEAN_000908000</name>
</gene>
<evidence type="ECO:0000313" key="2">
    <source>
        <dbReference type="EMBL" id="CAD2221548.1"/>
    </source>
</evidence>
<reference evidence="2 3" key="1">
    <citation type="submission" date="2020-08" db="EMBL/GenBank/DDBJ databases">
        <authorList>
            <person name="Newling K."/>
            <person name="Davey J."/>
            <person name="Forrester S."/>
        </authorList>
    </citation>
    <scope>NUCLEOTIDE SEQUENCE [LARGE SCALE GENOMIC DNA]</scope>
    <source>
        <strain evidence="3">Crithidia deanei Carvalho (ATCC PRA-265)</strain>
    </source>
</reference>
<dbReference type="AlphaFoldDB" id="S9U8Y9"/>
<evidence type="ECO:0000313" key="3">
    <source>
        <dbReference type="Proteomes" id="UP000515908"/>
    </source>
</evidence>
<sequence length="82" mass="9994">MSHAERRRRKKPEITVTAEMKEEARERKRELRKHLRMLKSNGARRKVRKLQEKRAREETDLDEVMQAFDSGYRPISKGRRME</sequence>
<proteinExistence type="predicted"/>
<dbReference type="OrthoDB" id="265023at2759"/>
<dbReference type="Proteomes" id="UP000515908">
    <property type="component" value="Chromosome 21"/>
</dbReference>
<feature type="compositionally biased region" description="Basic residues" evidence="1">
    <location>
        <begin position="1"/>
        <end position="11"/>
    </location>
</feature>
<organism evidence="2 3">
    <name type="scientific">Angomonas deanei</name>
    <dbReference type="NCBI Taxonomy" id="59799"/>
    <lineage>
        <taxon>Eukaryota</taxon>
        <taxon>Discoba</taxon>
        <taxon>Euglenozoa</taxon>
        <taxon>Kinetoplastea</taxon>
        <taxon>Metakinetoplastina</taxon>
        <taxon>Trypanosomatida</taxon>
        <taxon>Trypanosomatidae</taxon>
        <taxon>Strigomonadinae</taxon>
        <taxon>Angomonas</taxon>
    </lineage>
</organism>